<keyword evidence="5" id="KW-0472">Membrane</keyword>
<dbReference type="EMBL" id="ONZQ02000006">
    <property type="protein sequence ID" value="SPO02164.1"/>
    <property type="molecule type" value="Genomic_DNA"/>
</dbReference>
<dbReference type="GO" id="GO:0016020">
    <property type="term" value="C:membrane"/>
    <property type="evidence" value="ECO:0007669"/>
    <property type="project" value="UniProtKB-SubCell"/>
</dbReference>
<proteinExistence type="inferred from homology"/>
<comment type="similarity">
    <text evidence="2 6">Belongs to the peroxisomal membrane protein PXMP2/4 family.</text>
</comment>
<evidence type="ECO:0000313" key="7">
    <source>
        <dbReference type="EMBL" id="SPO02164.1"/>
    </source>
</evidence>
<dbReference type="AlphaFoldDB" id="A0AAE8MYM9"/>
<evidence type="ECO:0000256" key="5">
    <source>
        <dbReference type="ARBA" id="ARBA00023136"/>
    </source>
</evidence>
<reference evidence="7" key="1">
    <citation type="submission" date="2018-03" db="EMBL/GenBank/DDBJ databases">
        <authorList>
            <person name="Guldener U."/>
        </authorList>
    </citation>
    <scope>NUCLEOTIDE SEQUENCE</scope>
</reference>
<accession>A0AAE8MYM9</accession>
<dbReference type="PANTHER" id="PTHR11266:SF17">
    <property type="entry name" value="PROTEIN MPV17"/>
    <property type="match status" value="1"/>
</dbReference>
<evidence type="ECO:0000256" key="6">
    <source>
        <dbReference type="RuleBase" id="RU363053"/>
    </source>
</evidence>
<protein>
    <submittedName>
        <fullName evidence="7">Related to glomerulosclerosis protein Mpv17</fullName>
    </submittedName>
</protein>
<gene>
    <name evidence="7" type="ORF">DNG_04837</name>
</gene>
<dbReference type="PANTHER" id="PTHR11266">
    <property type="entry name" value="PEROXISOMAL MEMBRANE PROTEIN 2, PXMP2 MPV17"/>
    <property type="match status" value="1"/>
</dbReference>
<organism evidence="7 8">
    <name type="scientific">Cephalotrichum gorgonifer</name>
    <dbReference type="NCBI Taxonomy" id="2041049"/>
    <lineage>
        <taxon>Eukaryota</taxon>
        <taxon>Fungi</taxon>
        <taxon>Dikarya</taxon>
        <taxon>Ascomycota</taxon>
        <taxon>Pezizomycotina</taxon>
        <taxon>Sordariomycetes</taxon>
        <taxon>Hypocreomycetidae</taxon>
        <taxon>Microascales</taxon>
        <taxon>Microascaceae</taxon>
        <taxon>Cephalotrichum</taxon>
    </lineage>
</organism>
<keyword evidence="4" id="KW-1133">Transmembrane helix</keyword>
<evidence type="ECO:0000256" key="2">
    <source>
        <dbReference type="ARBA" id="ARBA00006824"/>
    </source>
</evidence>
<evidence type="ECO:0000256" key="3">
    <source>
        <dbReference type="ARBA" id="ARBA00022692"/>
    </source>
</evidence>
<evidence type="ECO:0000256" key="1">
    <source>
        <dbReference type="ARBA" id="ARBA00004141"/>
    </source>
</evidence>
<dbReference type="GO" id="GO:0005739">
    <property type="term" value="C:mitochondrion"/>
    <property type="evidence" value="ECO:0007669"/>
    <property type="project" value="TreeGrafter"/>
</dbReference>
<keyword evidence="3" id="KW-0812">Transmembrane</keyword>
<sequence length="197" mass="22226">MVLRWYRGVLASRPILTQSVTTGLLMATGDIIAQQGFEKKGRNHDAVRTARMTGYGAFIFGPAAANWYRFLNRYVVLGNKNTEIAARVVLDQGLFSPAAVGVFLGTMGVLEGRQDPGAHVQEHYWQVLKANWMVWPAFQVVNFKFIPTEHRLSFANVVAIGWNCYLSYANSHKKDEVKEGVKELVRKEAEMVKKHLK</sequence>
<dbReference type="InterPro" id="IPR007248">
    <property type="entry name" value="Mpv17_PMP22"/>
</dbReference>
<dbReference type="Proteomes" id="UP001187682">
    <property type="component" value="Unassembled WGS sequence"/>
</dbReference>
<evidence type="ECO:0000313" key="8">
    <source>
        <dbReference type="Proteomes" id="UP001187682"/>
    </source>
</evidence>
<comment type="caution">
    <text evidence="7">The sequence shown here is derived from an EMBL/GenBank/DDBJ whole genome shotgun (WGS) entry which is preliminary data.</text>
</comment>
<keyword evidence="8" id="KW-1185">Reference proteome</keyword>
<dbReference type="Pfam" id="PF04117">
    <property type="entry name" value="Mpv17_PMP22"/>
    <property type="match status" value="1"/>
</dbReference>
<name>A0AAE8MYM9_9PEZI</name>
<comment type="subcellular location">
    <subcellularLocation>
        <location evidence="1">Membrane</location>
        <topology evidence="1">Multi-pass membrane protein</topology>
    </subcellularLocation>
</comment>
<evidence type="ECO:0000256" key="4">
    <source>
        <dbReference type="ARBA" id="ARBA00022989"/>
    </source>
</evidence>